<evidence type="ECO:0000313" key="3">
    <source>
        <dbReference type="EMBL" id="KAK2183655.1"/>
    </source>
</evidence>
<comment type="caution">
    <text evidence="3">The sequence shown here is derived from an EMBL/GenBank/DDBJ whole genome shotgun (WGS) entry which is preliminary data.</text>
</comment>
<keyword evidence="2" id="KW-0732">Signal</keyword>
<gene>
    <name evidence="3" type="ORF">NP493_301g02069</name>
</gene>
<dbReference type="SUPFAM" id="SSF51445">
    <property type="entry name" value="(Trans)glycosidases"/>
    <property type="match status" value="1"/>
</dbReference>
<sequence length="490" mass="54103">MTSVFRSFLVLTCLFVVAKSGQLSLTVDTTAVRFEVETFFLSVNLDSSLVLDKHFDFNSQRLHTLLSGLSPCILRVGGSSADCTYFDSPLEKLKQAGLQPVPEVISKPYWSQLVRLANATGSRLLYDLNLQLRDGVQWSPLNTVKLLQFAVDEGLAGLIDFELGNEPDAYSKQGQIRLTGEQIGEDFLMLKRVLNSYGGHFKNTKVVGPDVIMVTGKTGNAILKGFAKVAGHNVTAMTVHQYYFRGDQAGWKDYINPKYFPLLADTISSAKGVIASCPNPSLPLWIGETSDSWHSGTANVSDRYVSGFLWLEKLGLSAYMGVGVVMRQTFYGGNYGLMNHNYRPNPDYWLSYIYKKLVGSRVLNRKVSSLTVDDNDDVRVYVQCTKHSSRYGAGAITLYALNVNVSDSTTITVKGALSLQRVDVYLLSPGDKEGLLSKYVSLNGQQLRLMDDKTMPELKPVSQPASIGIKLPALTFAFAVFPDANVKICW</sequence>
<name>A0AAD9NV76_RIDPI</name>
<evidence type="ECO:0000256" key="2">
    <source>
        <dbReference type="SAM" id="SignalP"/>
    </source>
</evidence>
<dbReference type="GO" id="GO:0016798">
    <property type="term" value="F:hydrolase activity, acting on glycosyl bonds"/>
    <property type="evidence" value="ECO:0007669"/>
    <property type="project" value="InterPro"/>
</dbReference>
<organism evidence="3 4">
    <name type="scientific">Ridgeia piscesae</name>
    <name type="common">Tubeworm</name>
    <dbReference type="NCBI Taxonomy" id="27915"/>
    <lineage>
        <taxon>Eukaryota</taxon>
        <taxon>Metazoa</taxon>
        <taxon>Spiralia</taxon>
        <taxon>Lophotrochozoa</taxon>
        <taxon>Annelida</taxon>
        <taxon>Polychaeta</taxon>
        <taxon>Sedentaria</taxon>
        <taxon>Canalipalpata</taxon>
        <taxon>Sabellida</taxon>
        <taxon>Siboglinidae</taxon>
        <taxon>Ridgeia</taxon>
    </lineage>
</organism>
<dbReference type="GO" id="GO:0016020">
    <property type="term" value="C:membrane"/>
    <property type="evidence" value="ECO:0007669"/>
    <property type="project" value="InterPro"/>
</dbReference>
<dbReference type="InterPro" id="IPR005199">
    <property type="entry name" value="Glyco_hydro_79"/>
</dbReference>
<evidence type="ECO:0000313" key="4">
    <source>
        <dbReference type="Proteomes" id="UP001209878"/>
    </source>
</evidence>
<dbReference type="Pfam" id="PF03662">
    <property type="entry name" value="Glyco_hydro_79n"/>
    <property type="match status" value="1"/>
</dbReference>
<dbReference type="InterPro" id="IPR017853">
    <property type="entry name" value="GH"/>
</dbReference>
<keyword evidence="4" id="KW-1185">Reference proteome</keyword>
<dbReference type="PANTHER" id="PTHR46145">
    <property type="entry name" value="HEPARANASE"/>
    <property type="match status" value="1"/>
</dbReference>
<reference evidence="3" key="1">
    <citation type="journal article" date="2023" name="Mol. Biol. Evol.">
        <title>Third-Generation Sequencing Reveals the Adaptive Role of the Epigenome in Three Deep-Sea Polychaetes.</title>
        <authorList>
            <person name="Perez M."/>
            <person name="Aroh O."/>
            <person name="Sun Y."/>
            <person name="Lan Y."/>
            <person name="Juniper S.K."/>
            <person name="Young C.R."/>
            <person name="Angers B."/>
            <person name="Qian P.Y."/>
        </authorList>
    </citation>
    <scope>NUCLEOTIDE SEQUENCE</scope>
    <source>
        <strain evidence="3">R07B-5</strain>
    </source>
</reference>
<comment type="similarity">
    <text evidence="1">Belongs to the glycosyl hydrolase 79 family.</text>
</comment>
<feature type="signal peptide" evidence="2">
    <location>
        <begin position="1"/>
        <end position="20"/>
    </location>
</feature>
<evidence type="ECO:0000256" key="1">
    <source>
        <dbReference type="ARBA" id="ARBA00009800"/>
    </source>
</evidence>
<dbReference type="GO" id="GO:0005615">
    <property type="term" value="C:extracellular space"/>
    <property type="evidence" value="ECO:0007669"/>
    <property type="project" value="TreeGrafter"/>
</dbReference>
<evidence type="ECO:0008006" key="5">
    <source>
        <dbReference type="Google" id="ProtNLM"/>
    </source>
</evidence>
<dbReference type="Gene3D" id="3.20.20.80">
    <property type="entry name" value="Glycosidases"/>
    <property type="match status" value="1"/>
</dbReference>
<dbReference type="EMBL" id="JAODUO010000301">
    <property type="protein sequence ID" value="KAK2183655.1"/>
    <property type="molecule type" value="Genomic_DNA"/>
</dbReference>
<dbReference type="GO" id="GO:0031012">
    <property type="term" value="C:extracellular matrix"/>
    <property type="evidence" value="ECO:0007669"/>
    <property type="project" value="TreeGrafter"/>
</dbReference>
<proteinExistence type="inferred from homology"/>
<dbReference type="PANTHER" id="PTHR46145:SF4">
    <property type="entry name" value="HEPARANASE"/>
    <property type="match status" value="1"/>
</dbReference>
<feature type="chain" id="PRO_5042065263" description="Heparanase" evidence="2">
    <location>
        <begin position="21"/>
        <end position="490"/>
    </location>
</feature>
<protein>
    <recommendedName>
        <fullName evidence="5">Heparanase</fullName>
    </recommendedName>
</protein>
<dbReference type="Proteomes" id="UP001209878">
    <property type="component" value="Unassembled WGS sequence"/>
</dbReference>
<dbReference type="AlphaFoldDB" id="A0AAD9NV76"/>
<accession>A0AAD9NV76</accession>